<dbReference type="Pfam" id="PF00097">
    <property type="entry name" value="zf-C3HC4"/>
    <property type="match status" value="1"/>
</dbReference>
<keyword evidence="5" id="KW-0862">Zinc</keyword>
<evidence type="ECO:0000256" key="6">
    <source>
        <dbReference type="ARBA" id="ARBA00031556"/>
    </source>
</evidence>
<dbReference type="PROSITE" id="PS50089">
    <property type="entry name" value="ZF_RING_2"/>
    <property type="match status" value="1"/>
</dbReference>
<evidence type="ECO:0000259" key="9">
    <source>
        <dbReference type="PROSITE" id="PS50172"/>
    </source>
</evidence>
<name>A0AAP0B3L8_9ASPA</name>
<feature type="domain" description="BRCT" evidence="9">
    <location>
        <begin position="108"/>
        <end position="159"/>
    </location>
</feature>
<evidence type="ECO:0000256" key="2">
    <source>
        <dbReference type="ARBA" id="ARBA00022454"/>
    </source>
</evidence>
<dbReference type="GO" id="GO:0008270">
    <property type="term" value="F:zinc ion binding"/>
    <property type="evidence" value="ECO:0007669"/>
    <property type="project" value="UniProtKB-KW"/>
</dbReference>
<dbReference type="Gene3D" id="3.10.20.370">
    <property type="match status" value="1"/>
</dbReference>
<dbReference type="InterPro" id="IPR036420">
    <property type="entry name" value="BRCT_dom_sf"/>
</dbReference>
<dbReference type="AlphaFoldDB" id="A0AAP0B3L8"/>
<dbReference type="Proteomes" id="UP001418222">
    <property type="component" value="Unassembled WGS sequence"/>
</dbReference>
<dbReference type="InterPro" id="IPR043128">
    <property type="entry name" value="Rev_trsase/Diguanyl_cyclase"/>
</dbReference>
<accession>A0AAP0B3L8</accession>
<dbReference type="CDD" id="cd09274">
    <property type="entry name" value="RNase_HI_RT_Ty3"/>
    <property type="match status" value="1"/>
</dbReference>
<dbReference type="InterPro" id="IPR043502">
    <property type="entry name" value="DNA/RNA_pol_sf"/>
</dbReference>
<evidence type="ECO:0000256" key="7">
    <source>
        <dbReference type="PROSITE-ProRule" id="PRU00175"/>
    </source>
</evidence>
<keyword evidence="11" id="KW-1185">Reference proteome</keyword>
<evidence type="ECO:0000256" key="5">
    <source>
        <dbReference type="ARBA" id="ARBA00022833"/>
    </source>
</evidence>
<organism evidence="10 11">
    <name type="scientific">Platanthera zijinensis</name>
    <dbReference type="NCBI Taxonomy" id="2320716"/>
    <lineage>
        <taxon>Eukaryota</taxon>
        <taxon>Viridiplantae</taxon>
        <taxon>Streptophyta</taxon>
        <taxon>Embryophyta</taxon>
        <taxon>Tracheophyta</taxon>
        <taxon>Spermatophyta</taxon>
        <taxon>Magnoliopsida</taxon>
        <taxon>Liliopsida</taxon>
        <taxon>Asparagales</taxon>
        <taxon>Orchidaceae</taxon>
        <taxon>Orchidoideae</taxon>
        <taxon>Orchideae</taxon>
        <taxon>Orchidinae</taxon>
        <taxon>Platanthera</taxon>
    </lineage>
</organism>
<dbReference type="InterPro" id="IPR011011">
    <property type="entry name" value="Znf_FYVE_PHD"/>
</dbReference>
<dbReference type="GO" id="GO:0005694">
    <property type="term" value="C:chromosome"/>
    <property type="evidence" value="ECO:0007669"/>
    <property type="project" value="UniProtKB-SubCell"/>
</dbReference>
<dbReference type="Pfam" id="PF17919">
    <property type="entry name" value="RT_RNaseH_2"/>
    <property type="match status" value="1"/>
</dbReference>
<dbReference type="SUPFAM" id="SSF52113">
    <property type="entry name" value="BRCT domain"/>
    <property type="match status" value="1"/>
</dbReference>
<dbReference type="InterPro" id="IPR001357">
    <property type="entry name" value="BRCT_dom"/>
</dbReference>
<dbReference type="InterPro" id="IPR017907">
    <property type="entry name" value="Znf_RING_CS"/>
</dbReference>
<evidence type="ECO:0000256" key="3">
    <source>
        <dbReference type="ARBA" id="ARBA00022723"/>
    </source>
</evidence>
<comment type="subcellular location">
    <subcellularLocation>
        <location evidence="1">Chromosome</location>
    </subcellularLocation>
</comment>
<dbReference type="InterPro" id="IPR041577">
    <property type="entry name" value="RT_RNaseH_2"/>
</dbReference>
<dbReference type="InterPro" id="IPR001841">
    <property type="entry name" value="Znf_RING"/>
</dbReference>
<dbReference type="Gene3D" id="3.40.50.10190">
    <property type="entry name" value="BRCT domain"/>
    <property type="match status" value="1"/>
</dbReference>
<protein>
    <recommendedName>
        <fullName evidence="6">RING-type E3 ubiquitin transferase BRCA1</fullName>
    </recommendedName>
</protein>
<dbReference type="SUPFAM" id="SSF57850">
    <property type="entry name" value="RING/U-box"/>
    <property type="match status" value="1"/>
</dbReference>
<keyword evidence="2" id="KW-0158">Chromosome</keyword>
<evidence type="ECO:0000256" key="4">
    <source>
        <dbReference type="ARBA" id="ARBA00022771"/>
    </source>
</evidence>
<evidence type="ECO:0000259" key="8">
    <source>
        <dbReference type="PROSITE" id="PS50089"/>
    </source>
</evidence>
<dbReference type="SUPFAM" id="SSF56672">
    <property type="entry name" value="DNA/RNA polymerases"/>
    <property type="match status" value="1"/>
</dbReference>
<dbReference type="PROSITE" id="PS50172">
    <property type="entry name" value="BRCT"/>
    <property type="match status" value="1"/>
</dbReference>
<dbReference type="PANTHER" id="PTHR47776:SF2">
    <property type="entry name" value="RING-TYPE E3 UBIQUITIN TRANSFERASE BRCA1"/>
    <property type="match status" value="1"/>
</dbReference>
<dbReference type="Gene3D" id="3.30.70.270">
    <property type="match status" value="1"/>
</dbReference>
<reference evidence="10 11" key="1">
    <citation type="journal article" date="2022" name="Nat. Plants">
        <title>Genomes of leafy and leafless Platanthera orchids illuminate the evolution of mycoheterotrophy.</title>
        <authorList>
            <person name="Li M.H."/>
            <person name="Liu K.W."/>
            <person name="Li Z."/>
            <person name="Lu H.C."/>
            <person name="Ye Q.L."/>
            <person name="Zhang D."/>
            <person name="Wang J.Y."/>
            <person name="Li Y.F."/>
            <person name="Zhong Z.M."/>
            <person name="Liu X."/>
            <person name="Yu X."/>
            <person name="Liu D.K."/>
            <person name="Tu X.D."/>
            <person name="Liu B."/>
            <person name="Hao Y."/>
            <person name="Liao X.Y."/>
            <person name="Jiang Y.T."/>
            <person name="Sun W.H."/>
            <person name="Chen J."/>
            <person name="Chen Y.Q."/>
            <person name="Ai Y."/>
            <person name="Zhai J.W."/>
            <person name="Wu S.S."/>
            <person name="Zhou Z."/>
            <person name="Hsiao Y.Y."/>
            <person name="Wu W.L."/>
            <person name="Chen Y.Y."/>
            <person name="Lin Y.F."/>
            <person name="Hsu J.L."/>
            <person name="Li C.Y."/>
            <person name="Wang Z.W."/>
            <person name="Zhao X."/>
            <person name="Zhong W.Y."/>
            <person name="Ma X.K."/>
            <person name="Ma L."/>
            <person name="Huang J."/>
            <person name="Chen G.Z."/>
            <person name="Huang M.Z."/>
            <person name="Huang L."/>
            <person name="Peng D.H."/>
            <person name="Luo Y.B."/>
            <person name="Zou S.Q."/>
            <person name="Chen S.P."/>
            <person name="Lan S."/>
            <person name="Tsai W.C."/>
            <person name="Van de Peer Y."/>
            <person name="Liu Z.J."/>
        </authorList>
    </citation>
    <scope>NUCLEOTIDE SEQUENCE [LARGE SCALE GENOMIC DNA]</scope>
    <source>
        <strain evidence="10">Lor287</strain>
    </source>
</reference>
<proteinExistence type="predicted"/>
<comment type="caution">
    <text evidence="10">The sequence shown here is derived from an EMBL/GenBank/DDBJ whole genome shotgun (WGS) entry which is preliminary data.</text>
</comment>
<dbReference type="PROSITE" id="PS01359">
    <property type="entry name" value="ZF_PHD_1"/>
    <property type="match status" value="1"/>
</dbReference>
<dbReference type="Gene3D" id="3.30.40.10">
    <property type="entry name" value="Zinc/RING finger domain, C3HC4 (zinc finger)"/>
    <property type="match status" value="1"/>
</dbReference>
<dbReference type="PANTHER" id="PTHR47776">
    <property type="entry name" value="F5A8.9 PROTEIN"/>
    <property type="match status" value="1"/>
</dbReference>
<dbReference type="InterPro" id="IPR013083">
    <property type="entry name" value="Znf_RING/FYVE/PHD"/>
</dbReference>
<evidence type="ECO:0000313" key="11">
    <source>
        <dbReference type="Proteomes" id="UP001418222"/>
    </source>
</evidence>
<dbReference type="EMBL" id="JBBWWQ010000016">
    <property type="protein sequence ID" value="KAK8926336.1"/>
    <property type="molecule type" value="Genomic_DNA"/>
</dbReference>
<dbReference type="SUPFAM" id="SSF57903">
    <property type="entry name" value="FYVE/PHD zinc finger"/>
    <property type="match status" value="1"/>
</dbReference>
<keyword evidence="3" id="KW-0479">Metal-binding</keyword>
<evidence type="ECO:0000313" key="10">
    <source>
        <dbReference type="EMBL" id="KAK8926336.1"/>
    </source>
</evidence>
<feature type="domain" description="RING-type" evidence="8">
    <location>
        <begin position="560"/>
        <end position="595"/>
    </location>
</feature>
<dbReference type="PROSITE" id="PS00518">
    <property type="entry name" value="ZF_RING_1"/>
    <property type="match status" value="1"/>
</dbReference>
<keyword evidence="4 7" id="KW-0863">Zinc-finger</keyword>
<dbReference type="InterPro" id="IPR019786">
    <property type="entry name" value="Zinc_finger_PHD-type_CS"/>
</dbReference>
<evidence type="ECO:0000256" key="1">
    <source>
        <dbReference type="ARBA" id="ARBA00004286"/>
    </source>
</evidence>
<sequence>MDAPLVGHVDPLADDAAEVCNASSFAWMASKEACKEATMDSWVLTRRRRASLASSDGASAVERVFGAMTTAEGMESVVATVSGYHGTERFKIIKLIACSSKIWYLIFDYLVVFARQVCWQFEGKKYNLARKLKTHIITHCWFEDCLKEGRRLPESPYTLQSGQEAGPISWKVPVILEGNVKKRPHFNKRNVESNHQKALQSAKGKEVDLACLNFSDSRLLKEDYGKIARPLTQLLQKDSFSWNEEAEEAFQALKLAMTSTPVLALPDFTQEFILETDASGVGIGAVLMQAGRPIAFYSKALAPRTLGLSAYEKELLAIIHAVAVWRPYLLGRHFKIRTDHQSLKHFLDQRVSSPLQQKWVTKLLGYDYEIVYHRGKENVVADALSRLPEAALSHLSGPLIDSLEDIQTEVLRSDTLGPMVEALQRGEQPDSSSCSTRRLRRRRNFHDDEVYAGPTDAVKIMEPMSRDNLRTRSPSPSPEIVPERIVYENEEARRIGNKEDMEEPCHSSKFEYLNSSKIANSVEIRTRTELCESGEHKDERRDSGSVSAGSALDKQIELSCVICWTEFCSSRGVLPCGHRFCYSCIQEWADCLAKREKISTKSLDKIKLSWHSKAGDRGGVTIGYCDKLGMWRVQILRWFHRSDMPDQYYYSYSHLSYIPTYEILALLYYTTRASVSISNSVCFECQNHEPEDLLLSCHICHSHSVHSCCLDPPLTPWTCIHCRDLRMLYQRFR</sequence>
<gene>
    <name evidence="10" type="ORF">KSP39_PZI018278</name>
</gene>
<dbReference type="InterPro" id="IPR018957">
    <property type="entry name" value="Znf_C3HC4_RING-type"/>
</dbReference>